<keyword evidence="7" id="KW-0249">Electron transport</keyword>
<feature type="transmembrane region" description="Helical" evidence="11">
    <location>
        <begin position="226"/>
        <end position="246"/>
    </location>
</feature>
<dbReference type="GO" id="GO:0046872">
    <property type="term" value="F:metal ion binding"/>
    <property type="evidence" value="ECO:0007669"/>
    <property type="project" value="UniProtKB-KW"/>
</dbReference>
<evidence type="ECO:0000256" key="8">
    <source>
        <dbReference type="ARBA" id="ARBA00022989"/>
    </source>
</evidence>
<dbReference type="SMART" id="SM00665">
    <property type="entry name" value="B561"/>
    <property type="match status" value="1"/>
</dbReference>
<evidence type="ECO:0000259" key="12">
    <source>
        <dbReference type="PROSITE" id="PS50939"/>
    </source>
</evidence>
<dbReference type="Gene3D" id="1.20.120.1770">
    <property type="match status" value="1"/>
</dbReference>
<sequence length="265" mass="29515">MSSASESSVDEERAQSSSLLRNSTMEAQADHSKTKRYNTIYTTVTVLGVALIILTFFWLSHFLGGFSLSTPSTEFNWHPLLMIIGMIFLYSQSILVYRTGRNVPKFKLKLIHAIIHIVIFVLVILAQKAVFDSHNYAKPPIPNLYSLHSWVGVLTVLLFVCQLLLGFTSFLYPGASKNFRACILPYHVVIGYSGFIMALITSALGFMEKVIFSLSNQYQQLPASGVLVNLIGVILVIFGLLTIHLVTNNDYKREEGSEEGVALSE</sequence>
<dbReference type="AlphaFoldDB" id="A0ABD2MXT2"/>
<accession>A0ABD2MXT2</accession>
<name>A0ABD2MXT2_9CUCU</name>
<reference evidence="13 14" key="1">
    <citation type="journal article" date="2021" name="BMC Biol.">
        <title>Horizontally acquired antibacterial genes associated with adaptive radiation of ladybird beetles.</title>
        <authorList>
            <person name="Li H.S."/>
            <person name="Tang X.F."/>
            <person name="Huang Y.H."/>
            <person name="Xu Z.Y."/>
            <person name="Chen M.L."/>
            <person name="Du X.Y."/>
            <person name="Qiu B.Y."/>
            <person name="Chen P.T."/>
            <person name="Zhang W."/>
            <person name="Slipinski A."/>
            <person name="Escalona H.E."/>
            <person name="Waterhouse R.M."/>
            <person name="Zwick A."/>
            <person name="Pang H."/>
        </authorList>
    </citation>
    <scope>NUCLEOTIDE SEQUENCE [LARGE SCALE GENOMIC DNA]</scope>
    <source>
        <strain evidence="13">SYSU2018</strain>
    </source>
</reference>
<protein>
    <recommendedName>
        <fullName evidence="12">Cytochrome b561 domain-containing protein</fullName>
    </recommendedName>
</protein>
<evidence type="ECO:0000256" key="6">
    <source>
        <dbReference type="ARBA" id="ARBA00022723"/>
    </source>
</evidence>
<dbReference type="PANTHER" id="PTHR10106">
    <property type="entry name" value="CYTOCHROME B561-RELATED"/>
    <property type="match status" value="1"/>
</dbReference>
<evidence type="ECO:0000256" key="4">
    <source>
        <dbReference type="ARBA" id="ARBA00022617"/>
    </source>
</evidence>
<dbReference type="FunFam" id="1.20.120.1770:FF:000001">
    <property type="entry name" value="Cytochrome b reductase 1"/>
    <property type="match status" value="1"/>
</dbReference>
<feature type="transmembrane region" description="Helical" evidence="11">
    <location>
        <begin position="110"/>
        <end position="130"/>
    </location>
</feature>
<comment type="cofactor">
    <cofactor evidence="1">
        <name>heme b</name>
        <dbReference type="ChEBI" id="CHEBI:60344"/>
    </cofactor>
</comment>
<keyword evidence="4" id="KW-0349">Heme</keyword>
<evidence type="ECO:0000256" key="7">
    <source>
        <dbReference type="ARBA" id="ARBA00022982"/>
    </source>
</evidence>
<dbReference type="InterPro" id="IPR006593">
    <property type="entry name" value="Cyt_b561/ferric_Rdtase_TM"/>
</dbReference>
<evidence type="ECO:0000256" key="5">
    <source>
        <dbReference type="ARBA" id="ARBA00022692"/>
    </source>
</evidence>
<keyword evidence="9" id="KW-0408">Iron</keyword>
<gene>
    <name evidence="13" type="ORF">HHI36_021513</name>
</gene>
<feature type="transmembrane region" description="Helical" evidence="11">
    <location>
        <begin position="40"/>
        <end position="59"/>
    </location>
</feature>
<dbReference type="Pfam" id="PF03188">
    <property type="entry name" value="Cytochrom_B561"/>
    <property type="match status" value="1"/>
</dbReference>
<evidence type="ECO:0000256" key="1">
    <source>
        <dbReference type="ARBA" id="ARBA00001970"/>
    </source>
</evidence>
<feature type="transmembrane region" description="Helical" evidence="11">
    <location>
        <begin position="79"/>
        <end position="98"/>
    </location>
</feature>
<keyword evidence="10 11" id="KW-0472">Membrane</keyword>
<dbReference type="PANTHER" id="PTHR10106:SF0">
    <property type="entry name" value="LD36721P"/>
    <property type="match status" value="1"/>
</dbReference>
<dbReference type="Proteomes" id="UP001516400">
    <property type="component" value="Unassembled WGS sequence"/>
</dbReference>
<evidence type="ECO:0000256" key="2">
    <source>
        <dbReference type="ARBA" id="ARBA00004141"/>
    </source>
</evidence>
<comment type="caution">
    <text evidence="13">The sequence shown here is derived from an EMBL/GenBank/DDBJ whole genome shotgun (WGS) entry which is preliminary data.</text>
</comment>
<evidence type="ECO:0000256" key="10">
    <source>
        <dbReference type="ARBA" id="ARBA00023136"/>
    </source>
</evidence>
<dbReference type="InterPro" id="IPR043205">
    <property type="entry name" value="CYB561/CYBRD1-like"/>
</dbReference>
<dbReference type="PROSITE" id="PS50939">
    <property type="entry name" value="CYTOCHROME_B561"/>
    <property type="match status" value="1"/>
</dbReference>
<organism evidence="13 14">
    <name type="scientific">Cryptolaemus montrouzieri</name>
    <dbReference type="NCBI Taxonomy" id="559131"/>
    <lineage>
        <taxon>Eukaryota</taxon>
        <taxon>Metazoa</taxon>
        <taxon>Ecdysozoa</taxon>
        <taxon>Arthropoda</taxon>
        <taxon>Hexapoda</taxon>
        <taxon>Insecta</taxon>
        <taxon>Pterygota</taxon>
        <taxon>Neoptera</taxon>
        <taxon>Endopterygota</taxon>
        <taxon>Coleoptera</taxon>
        <taxon>Polyphaga</taxon>
        <taxon>Cucujiformia</taxon>
        <taxon>Coccinelloidea</taxon>
        <taxon>Coccinellidae</taxon>
        <taxon>Scymninae</taxon>
        <taxon>Scymnini</taxon>
        <taxon>Cryptolaemus</taxon>
    </lineage>
</organism>
<dbReference type="GO" id="GO:0016020">
    <property type="term" value="C:membrane"/>
    <property type="evidence" value="ECO:0007669"/>
    <property type="project" value="UniProtKB-SubCell"/>
</dbReference>
<evidence type="ECO:0000256" key="9">
    <source>
        <dbReference type="ARBA" id="ARBA00023004"/>
    </source>
</evidence>
<keyword evidence="14" id="KW-1185">Reference proteome</keyword>
<evidence type="ECO:0000313" key="13">
    <source>
        <dbReference type="EMBL" id="KAL3271012.1"/>
    </source>
</evidence>
<dbReference type="EMBL" id="JABFTP020000042">
    <property type="protein sequence ID" value="KAL3271012.1"/>
    <property type="molecule type" value="Genomic_DNA"/>
</dbReference>
<feature type="domain" description="Cytochrome b561" evidence="12">
    <location>
        <begin position="43"/>
        <end position="247"/>
    </location>
</feature>
<keyword evidence="8 11" id="KW-1133">Transmembrane helix</keyword>
<feature type="transmembrane region" description="Helical" evidence="11">
    <location>
        <begin position="150"/>
        <end position="172"/>
    </location>
</feature>
<keyword evidence="3" id="KW-0813">Transport</keyword>
<evidence type="ECO:0000313" key="14">
    <source>
        <dbReference type="Proteomes" id="UP001516400"/>
    </source>
</evidence>
<keyword evidence="6" id="KW-0479">Metal-binding</keyword>
<evidence type="ECO:0000256" key="3">
    <source>
        <dbReference type="ARBA" id="ARBA00022448"/>
    </source>
</evidence>
<feature type="transmembrane region" description="Helical" evidence="11">
    <location>
        <begin position="184"/>
        <end position="206"/>
    </location>
</feature>
<keyword evidence="5 11" id="KW-0812">Transmembrane</keyword>
<comment type="subcellular location">
    <subcellularLocation>
        <location evidence="2">Membrane</location>
        <topology evidence="2">Multi-pass membrane protein</topology>
    </subcellularLocation>
</comment>
<proteinExistence type="predicted"/>
<evidence type="ECO:0000256" key="11">
    <source>
        <dbReference type="SAM" id="Phobius"/>
    </source>
</evidence>